<keyword evidence="4" id="KW-0325">Glycoprotein</keyword>
<feature type="region of interest" description="Disordered" evidence="6">
    <location>
        <begin position="969"/>
        <end position="991"/>
    </location>
</feature>
<dbReference type="GO" id="GO:0005509">
    <property type="term" value="F:calcium ion binding"/>
    <property type="evidence" value="ECO:0007669"/>
    <property type="project" value="UniProtKB-UniRule"/>
</dbReference>
<feature type="region of interest" description="Disordered" evidence="6">
    <location>
        <begin position="884"/>
        <end position="940"/>
    </location>
</feature>
<evidence type="ECO:0000256" key="3">
    <source>
        <dbReference type="ARBA" id="ARBA00022989"/>
    </source>
</evidence>
<dbReference type="InterPro" id="IPR002126">
    <property type="entry name" value="Cadherin-like_dom"/>
</dbReference>
<dbReference type="GO" id="GO:0007156">
    <property type="term" value="P:homophilic cell adhesion via plasma membrane adhesion molecules"/>
    <property type="evidence" value="ECO:0007669"/>
    <property type="project" value="InterPro"/>
</dbReference>
<dbReference type="AlphaFoldDB" id="A0AAN7ZK72"/>
<accession>A0AAN7ZK72</accession>
<dbReference type="SUPFAM" id="SSF49313">
    <property type="entry name" value="Cadherin-like"/>
    <property type="match status" value="1"/>
</dbReference>
<dbReference type="GO" id="GO:0005886">
    <property type="term" value="C:plasma membrane"/>
    <property type="evidence" value="ECO:0007669"/>
    <property type="project" value="TreeGrafter"/>
</dbReference>
<feature type="compositionally biased region" description="Basic and acidic residues" evidence="6">
    <location>
        <begin position="891"/>
        <end position="907"/>
    </location>
</feature>
<keyword evidence="10" id="KW-1185">Reference proteome</keyword>
<evidence type="ECO:0000313" key="9">
    <source>
        <dbReference type="EMBL" id="KAK5645622.1"/>
    </source>
</evidence>
<evidence type="ECO:0000256" key="4">
    <source>
        <dbReference type="ARBA" id="ARBA00023180"/>
    </source>
</evidence>
<comment type="subcellular location">
    <subcellularLocation>
        <location evidence="1">Membrane</location>
        <topology evidence="1">Single-pass membrane protein</topology>
    </subcellularLocation>
</comment>
<dbReference type="InterPro" id="IPR050174">
    <property type="entry name" value="Protocadherin/Cadherin-CA"/>
</dbReference>
<dbReference type="PANTHER" id="PTHR24028:SF262">
    <property type="entry name" value="CADHERIN-RELATED FAMILY MEMBER 3"/>
    <property type="match status" value="1"/>
</dbReference>
<comment type="caution">
    <text evidence="9">The sequence shown here is derived from an EMBL/GenBank/DDBJ whole genome shotgun (WGS) entry which is preliminary data.</text>
</comment>
<protein>
    <recommendedName>
        <fullName evidence="8">Cadherin domain-containing protein</fullName>
    </recommendedName>
</protein>
<evidence type="ECO:0000256" key="5">
    <source>
        <dbReference type="PROSITE-ProRule" id="PRU00043"/>
    </source>
</evidence>
<keyword evidence="3 7" id="KW-1133">Transmembrane helix</keyword>
<dbReference type="CDD" id="cd11304">
    <property type="entry name" value="Cadherin_repeat"/>
    <property type="match status" value="1"/>
</dbReference>
<keyword evidence="2 7" id="KW-0812">Transmembrane</keyword>
<reference evidence="9 10" key="1">
    <citation type="journal article" date="2024" name="Insects">
        <title>An Improved Chromosome-Level Genome Assembly of the Firefly Pyrocoelia pectoralis.</title>
        <authorList>
            <person name="Fu X."/>
            <person name="Meyer-Rochow V.B."/>
            <person name="Ballantyne L."/>
            <person name="Zhu X."/>
        </authorList>
    </citation>
    <scope>NUCLEOTIDE SEQUENCE [LARGE SCALE GENOMIC DNA]</scope>
    <source>
        <strain evidence="9">XCY_ONT2</strain>
    </source>
</reference>
<dbReference type="EMBL" id="JAVRBK010000003">
    <property type="protein sequence ID" value="KAK5645622.1"/>
    <property type="molecule type" value="Genomic_DNA"/>
</dbReference>
<feature type="transmembrane region" description="Helical" evidence="7">
    <location>
        <begin position="846"/>
        <end position="870"/>
    </location>
</feature>
<evidence type="ECO:0000259" key="8">
    <source>
        <dbReference type="PROSITE" id="PS50268"/>
    </source>
</evidence>
<dbReference type="PROSITE" id="PS50268">
    <property type="entry name" value="CADHERIN_2"/>
    <property type="match status" value="1"/>
</dbReference>
<gene>
    <name evidence="9" type="ORF">RI129_004086</name>
</gene>
<dbReference type="Gene3D" id="2.60.40.60">
    <property type="entry name" value="Cadherins"/>
    <property type="match status" value="3"/>
</dbReference>
<evidence type="ECO:0000313" key="10">
    <source>
        <dbReference type="Proteomes" id="UP001329430"/>
    </source>
</evidence>
<dbReference type="SMART" id="SM00112">
    <property type="entry name" value="CA"/>
    <property type="match status" value="1"/>
</dbReference>
<evidence type="ECO:0000256" key="6">
    <source>
        <dbReference type="SAM" id="MobiDB-lite"/>
    </source>
</evidence>
<evidence type="ECO:0000256" key="2">
    <source>
        <dbReference type="ARBA" id="ARBA00022692"/>
    </source>
</evidence>
<organism evidence="9 10">
    <name type="scientific">Pyrocoelia pectoralis</name>
    <dbReference type="NCBI Taxonomy" id="417401"/>
    <lineage>
        <taxon>Eukaryota</taxon>
        <taxon>Metazoa</taxon>
        <taxon>Ecdysozoa</taxon>
        <taxon>Arthropoda</taxon>
        <taxon>Hexapoda</taxon>
        <taxon>Insecta</taxon>
        <taxon>Pterygota</taxon>
        <taxon>Neoptera</taxon>
        <taxon>Endopterygota</taxon>
        <taxon>Coleoptera</taxon>
        <taxon>Polyphaga</taxon>
        <taxon>Elateriformia</taxon>
        <taxon>Elateroidea</taxon>
        <taxon>Lampyridae</taxon>
        <taxon>Lampyrinae</taxon>
        <taxon>Pyrocoelia</taxon>
    </lineage>
</organism>
<name>A0AAN7ZK72_9COLE</name>
<dbReference type="InterPro" id="IPR015919">
    <property type="entry name" value="Cadherin-like_sf"/>
</dbReference>
<keyword evidence="7" id="KW-0472">Membrane</keyword>
<proteinExistence type="predicted"/>
<keyword evidence="5" id="KW-0106">Calcium</keyword>
<sequence length="1019" mass="114247">MGLKRNVWKMEKDSMKKLGDGPEERSLTLPHFIQEDRKLGFCVARGKGKDLLKARRNCELEGVSPDDWTTEYQNTKVNDNESKEFKRFKAANVAAVNISESVYEKYFLVTLEEDTVIISPSAEFKNIETNENSGTLLPTIIVNLIFKCEEGSGILVFYQPINDLNTYEPHFRKDSYSYTVPMPLPPNFDMSCLFGEHIEACDNDITNTALSFTISPPEDFSLDWQTTTDGTKKCHRAVIKTLQSLSLSGPKDYILSATDTGTPTKTGMAQLRIEVNKEESIPANPQFTSAYYTAHYNIEHDLHTVNFDSTVTLERNDQPVTYSLEGAHKDNFDLEPTSEGLKVNLITNLPDDVIRDDVIVLLTVKATTEKAEAPGRTVLVIYLPKRELTTPDPTIPTISFEKEDYIFTIPPVESITVGVVRANSNTQENVQYTLHASDGATIPNQLRISESSGRLTVDEKLDIGTYKVKVIATGVSSKATDSANVVIKVVSEESTTYSVIVKEISELTEATINLPCSQTETTCVYEFDYQYPETTPPLFTVENNVLKSASIHLQMDAIKDLLVPQFIVNLKLRPTAPKLRNLTLIQNVNFEEDVHKWVLLPKHLLRESDSLLVSVIINDVNNNPPIFKEGSKLLIGYPVKKLARQLSLTHLVQVTATDADLFPINSDIRYSTDSSNFIVHPISGVIYPAETAFADNKDETFKVVAKDRAGGEDAHSTTLEVEVTLLEKNHLTVLKVANKLLEDVNGVIERLSADSNMKIGYLTASIESPSYSLSRMLRNLVMLEAPRAKPVHFLSIVIYAFNSNNEVIPTETVQSKLEGTEDINVDPWTPSTDIDTDVESTNTTGFIAAIAVLGVLLVLFMIGIGLLYYFKIRKFNRPLKPYKSMNEEDAESTKSARDESSIEDLTKRRPTGYSFNAPPPEDDDNRSDENNGYVDILDKPRDWSGASTHFSKNSNENKLDYLGKINNETAQHQHTEDEDTDDLRDQKKSVSFKPTVQKINILVDEEKQENDDNDIRERL</sequence>
<evidence type="ECO:0000256" key="1">
    <source>
        <dbReference type="ARBA" id="ARBA00004167"/>
    </source>
</evidence>
<dbReference type="Proteomes" id="UP001329430">
    <property type="component" value="Chromosome 3"/>
</dbReference>
<feature type="domain" description="Cadherin" evidence="8">
    <location>
        <begin position="172"/>
        <end position="287"/>
    </location>
</feature>
<evidence type="ECO:0000256" key="7">
    <source>
        <dbReference type="SAM" id="Phobius"/>
    </source>
</evidence>
<dbReference type="PANTHER" id="PTHR24028">
    <property type="entry name" value="CADHERIN-87A"/>
    <property type="match status" value="1"/>
</dbReference>